<name>A0A517TAR3_9PLAN</name>
<evidence type="ECO:0000256" key="3">
    <source>
        <dbReference type="ARBA" id="ARBA00022448"/>
    </source>
</evidence>
<evidence type="ECO:0000256" key="2">
    <source>
        <dbReference type="ARBA" id="ARBA00007556"/>
    </source>
</evidence>
<protein>
    <submittedName>
        <fullName evidence="8">ABC transport permease subunit MlaE</fullName>
    </submittedName>
</protein>
<feature type="transmembrane region" description="Helical" evidence="7">
    <location>
        <begin position="199"/>
        <end position="222"/>
    </location>
</feature>
<dbReference type="OrthoDB" id="9810518at2"/>
<gene>
    <name evidence="8" type="primary">mlaE</name>
    <name evidence="8" type="ORF">V22_27150</name>
</gene>
<dbReference type="KEGG" id="chya:V22_27150"/>
<dbReference type="PANTHER" id="PTHR30188:SF4">
    <property type="entry name" value="PROTEIN TRIGALACTOSYLDIACYLGLYCEROL 1, CHLOROPLASTIC"/>
    <property type="match status" value="1"/>
</dbReference>
<comment type="caution">
    <text evidence="7">Lacks conserved residue(s) required for the propagation of feature annotation.</text>
</comment>
<dbReference type="NCBIfam" id="TIGR00056">
    <property type="entry name" value="MlaE family lipid ABC transporter permease subunit"/>
    <property type="match status" value="1"/>
</dbReference>
<evidence type="ECO:0000256" key="4">
    <source>
        <dbReference type="ARBA" id="ARBA00022692"/>
    </source>
</evidence>
<dbReference type="InterPro" id="IPR003453">
    <property type="entry name" value="ABC_MlaE_roteobac"/>
</dbReference>
<keyword evidence="3" id="KW-0813">Transport</keyword>
<keyword evidence="5 7" id="KW-1133">Transmembrane helix</keyword>
<dbReference type="Proteomes" id="UP000319976">
    <property type="component" value="Chromosome"/>
</dbReference>
<organism evidence="8 9">
    <name type="scientific">Calycomorphotria hydatis</name>
    <dbReference type="NCBI Taxonomy" id="2528027"/>
    <lineage>
        <taxon>Bacteria</taxon>
        <taxon>Pseudomonadati</taxon>
        <taxon>Planctomycetota</taxon>
        <taxon>Planctomycetia</taxon>
        <taxon>Planctomycetales</taxon>
        <taxon>Planctomycetaceae</taxon>
        <taxon>Calycomorphotria</taxon>
    </lineage>
</organism>
<evidence type="ECO:0000313" key="8">
    <source>
        <dbReference type="EMBL" id="QDT65462.1"/>
    </source>
</evidence>
<evidence type="ECO:0000256" key="7">
    <source>
        <dbReference type="RuleBase" id="RU362044"/>
    </source>
</evidence>
<evidence type="ECO:0000256" key="1">
    <source>
        <dbReference type="ARBA" id="ARBA00004141"/>
    </source>
</evidence>
<reference evidence="8 9" key="1">
    <citation type="submission" date="2019-02" db="EMBL/GenBank/DDBJ databases">
        <title>Deep-cultivation of Planctomycetes and their phenomic and genomic characterization uncovers novel biology.</title>
        <authorList>
            <person name="Wiegand S."/>
            <person name="Jogler M."/>
            <person name="Boedeker C."/>
            <person name="Pinto D."/>
            <person name="Vollmers J."/>
            <person name="Rivas-Marin E."/>
            <person name="Kohn T."/>
            <person name="Peeters S.H."/>
            <person name="Heuer A."/>
            <person name="Rast P."/>
            <person name="Oberbeckmann S."/>
            <person name="Bunk B."/>
            <person name="Jeske O."/>
            <person name="Meyerdierks A."/>
            <person name="Storesund J.E."/>
            <person name="Kallscheuer N."/>
            <person name="Luecker S."/>
            <person name="Lage O.M."/>
            <person name="Pohl T."/>
            <person name="Merkel B.J."/>
            <person name="Hornburger P."/>
            <person name="Mueller R.-W."/>
            <person name="Bruemmer F."/>
            <person name="Labrenz M."/>
            <person name="Spormann A.M."/>
            <person name="Op den Camp H."/>
            <person name="Overmann J."/>
            <person name="Amann R."/>
            <person name="Jetten M.S.M."/>
            <person name="Mascher T."/>
            <person name="Medema M.H."/>
            <person name="Devos D.P."/>
            <person name="Kaster A.-K."/>
            <person name="Ovreas L."/>
            <person name="Rohde M."/>
            <person name="Galperin M.Y."/>
            <person name="Jogler C."/>
        </authorList>
    </citation>
    <scope>NUCLEOTIDE SEQUENCE [LARGE SCALE GENOMIC DNA]</scope>
    <source>
        <strain evidence="8 9">V22</strain>
    </source>
</reference>
<accession>A0A517TAR3</accession>
<evidence type="ECO:0000313" key="9">
    <source>
        <dbReference type="Proteomes" id="UP000319976"/>
    </source>
</evidence>
<dbReference type="RefSeq" id="WP_145263485.1">
    <property type="nucleotide sequence ID" value="NZ_CP036316.1"/>
</dbReference>
<feature type="transmembrane region" description="Helical" evidence="7">
    <location>
        <begin position="154"/>
        <end position="179"/>
    </location>
</feature>
<keyword evidence="6 7" id="KW-0472">Membrane</keyword>
<feature type="transmembrane region" description="Helical" evidence="7">
    <location>
        <begin position="57"/>
        <end position="78"/>
    </location>
</feature>
<evidence type="ECO:0000256" key="6">
    <source>
        <dbReference type="ARBA" id="ARBA00023136"/>
    </source>
</evidence>
<keyword evidence="4 7" id="KW-0812">Transmembrane</keyword>
<dbReference type="EMBL" id="CP036316">
    <property type="protein sequence ID" value="QDT65462.1"/>
    <property type="molecule type" value="Genomic_DNA"/>
</dbReference>
<evidence type="ECO:0000256" key="5">
    <source>
        <dbReference type="ARBA" id="ARBA00022989"/>
    </source>
</evidence>
<dbReference type="InterPro" id="IPR030802">
    <property type="entry name" value="Permease_MalE"/>
</dbReference>
<keyword evidence="9" id="KW-1185">Reference proteome</keyword>
<dbReference type="Pfam" id="PF02405">
    <property type="entry name" value="MlaE"/>
    <property type="match status" value="1"/>
</dbReference>
<sequence>MSTATIPRDTPIHRLGRITLNHVCGLGDLAMFCGKVVQRMLAGLPRRSVMLTSLYEVGVLSLPVVLVTGAFIGMVLAVQSYDQLRLMRLENRLGSVINISIVKELGPVLAATMLAGRIGCAIAAELGTMRVTEQIEALRALGADPIRYLAVPRFIACVTLIPLLTILADAMGVFGGWFFGTQVLGVDSFFYWHHTLVYITAYDFLSGLVKSVFFGASIAFISCHQGFQCGSGAEGVGRAATQAFVFSFVSILAVDFLVGIVVNRLYFLLWPVPSAFG</sequence>
<dbReference type="GO" id="GO:0005548">
    <property type="term" value="F:phospholipid transporter activity"/>
    <property type="evidence" value="ECO:0007669"/>
    <property type="project" value="TreeGrafter"/>
</dbReference>
<dbReference type="AlphaFoldDB" id="A0A517TAR3"/>
<dbReference type="PANTHER" id="PTHR30188">
    <property type="entry name" value="ABC TRANSPORTER PERMEASE PROTEIN-RELATED"/>
    <property type="match status" value="1"/>
</dbReference>
<dbReference type="GO" id="GO:0043190">
    <property type="term" value="C:ATP-binding cassette (ABC) transporter complex"/>
    <property type="evidence" value="ECO:0007669"/>
    <property type="project" value="InterPro"/>
</dbReference>
<comment type="similarity">
    <text evidence="2 7">Belongs to the MlaE permease family.</text>
</comment>
<proteinExistence type="inferred from homology"/>
<comment type="subcellular location">
    <subcellularLocation>
        <location evidence="1">Membrane</location>
        <topology evidence="1">Multi-pass membrane protein</topology>
    </subcellularLocation>
</comment>
<feature type="transmembrane region" description="Helical" evidence="7">
    <location>
        <begin position="243"/>
        <end position="267"/>
    </location>
</feature>